<dbReference type="OrthoDB" id="2662505at2"/>
<feature type="transmembrane region" description="Helical" evidence="1">
    <location>
        <begin position="90"/>
        <end position="108"/>
    </location>
</feature>
<feature type="transmembrane region" description="Helical" evidence="1">
    <location>
        <begin position="292"/>
        <end position="313"/>
    </location>
</feature>
<organism evidence="2 3">
    <name type="scientific">Anaerobacterium chartisolvens</name>
    <dbReference type="NCBI Taxonomy" id="1297424"/>
    <lineage>
        <taxon>Bacteria</taxon>
        <taxon>Bacillati</taxon>
        <taxon>Bacillota</taxon>
        <taxon>Clostridia</taxon>
        <taxon>Eubacteriales</taxon>
        <taxon>Oscillospiraceae</taxon>
        <taxon>Anaerobacterium</taxon>
    </lineage>
</organism>
<dbReference type="RefSeq" id="WP_114298755.1">
    <property type="nucleotide sequence ID" value="NZ_QPJT01000019.1"/>
</dbReference>
<dbReference type="AlphaFoldDB" id="A0A369AXE0"/>
<proteinExistence type="predicted"/>
<comment type="caution">
    <text evidence="2">The sequence shown here is derived from an EMBL/GenBank/DDBJ whole genome shotgun (WGS) entry which is preliminary data.</text>
</comment>
<keyword evidence="1" id="KW-0472">Membrane</keyword>
<evidence type="ECO:0000256" key="1">
    <source>
        <dbReference type="SAM" id="Phobius"/>
    </source>
</evidence>
<feature type="transmembrane region" description="Helical" evidence="1">
    <location>
        <begin position="484"/>
        <end position="507"/>
    </location>
</feature>
<feature type="transmembrane region" description="Helical" evidence="1">
    <location>
        <begin position="254"/>
        <end position="272"/>
    </location>
</feature>
<gene>
    <name evidence="2" type="ORF">DFR58_11965</name>
</gene>
<keyword evidence="1" id="KW-1133">Transmembrane helix</keyword>
<keyword evidence="1" id="KW-0812">Transmembrane</keyword>
<protein>
    <submittedName>
        <fullName evidence="2">Uncharacterized protein</fullName>
    </submittedName>
</protein>
<feature type="transmembrane region" description="Helical" evidence="1">
    <location>
        <begin position="114"/>
        <end position="134"/>
    </location>
</feature>
<name>A0A369AXE0_9FIRM</name>
<feature type="transmembrane region" description="Helical" evidence="1">
    <location>
        <begin position="6"/>
        <end position="26"/>
    </location>
</feature>
<evidence type="ECO:0000313" key="2">
    <source>
        <dbReference type="EMBL" id="RCX13008.1"/>
    </source>
</evidence>
<evidence type="ECO:0000313" key="3">
    <source>
        <dbReference type="Proteomes" id="UP000253034"/>
    </source>
</evidence>
<accession>A0A369AXE0</accession>
<dbReference type="EMBL" id="QPJT01000019">
    <property type="protein sequence ID" value="RCX13008.1"/>
    <property type="molecule type" value="Genomic_DNA"/>
</dbReference>
<feature type="transmembrane region" description="Helical" evidence="1">
    <location>
        <begin position="634"/>
        <end position="654"/>
    </location>
</feature>
<feature type="transmembrane region" description="Helical" evidence="1">
    <location>
        <begin position="378"/>
        <end position="398"/>
    </location>
</feature>
<sequence length="671" mass="77870">MSNNTIIIILAGILVAAVLFLAAALLTERRVKSRNAVKERHGSGKNFWYSSYLYFSRLFITKNYIARVRKRIQIMELADNWTIGRSTMKFAFMSFFSALLVFVILAALGRDLYFFVIAILTAVIVHDQILGLFVDRVENKIMVQFERFLGDVRHNFHEHGMIDEAIFDSIENCGYEMSLHAHRIYEILTANDVEEEIEKYNEVAPNKFFKTFIALCQTILRFDDRKVDDKSMFLTNLNYLKQEINIELLKRQKLNYLFKSLSIIAMAPIFTIKPMEMWAVANLPELVKYYSGAYGFVEPIILFALVILSYQLINKLQSNVQTSRTLSVLEDKLLSIRLVSKTMDRLVDANYSKASRYTELLKNTASESGVNAFYLKRIIYGSAAFAISLFVFFNVYSITRYNILNSVGADMDRETQSTNKEAADEMRDLDRGILLKYKGTTPALEQIQKEIQESGGIRDADMSASASERIYKKLVSYNNQYFKWWQLLICFLIAFMAYNIPYLILVFRKKILQMGMEDEVMQFHSIIIMLMYIERISVDNILQWMEQFAVIFKGSISRCINNFEHGDIEALEQLKIDEPFLPFTRLVENLQAASDKISVQQAFDELIIERGYYQEKRKQDNEMMIASKAMYGKMIAFTPLIATLLLHMLIPFLLESMNQLLNYSEQLRDIL</sequence>
<reference evidence="2 3" key="1">
    <citation type="submission" date="2018-07" db="EMBL/GenBank/DDBJ databases">
        <title>Genomic Encyclopedia of Type Strains, Phase IV (KMG-IV): sequencing the most valuable type-strain genomes for metagenomic binning, comparative biology and taxonomic classification.</title>
        <authorList>
            <person name="Goeker M."/>
        </authorList>
    </citation>
    <scope>NUCLEOTIDE SEQUENCE [LARGE SCALE GENOMIC DNA]</scope>
    <source>
        <strain evidence="2 3">DSM 27016</strain>
    </source>
</reference>
<keyword evidence="3" id="KW-1185">Reference proteome</keyword>
<dbReference type="Proteomes" id="UP000253034">
    <property type="component" value="Unassembled WGS sequence"/>
</dbReference>